<proteinExistence type="predicted"/>
<dbReference type="Proteomes" id="UP000565613">
    <property type="component" value="Unassembled WGS sequence"/>
</dbReference>
<dbReference type="AlphaFoldDB" id="A0A7X9TBE2"/>
<organism evidence="2 3">
    <name type="scientific">Parafannyhessea umbonata</name>
    <dbReference type="NCBI Taxonomy" id="604330"/>
    <lineage>
        <taxon>Bacteria</taxon>
        <taxon>Bacillati</taxon>
        <taxon>Actinomycetota</taxon>
        <taxon>Coriobacteriia</taxon>
        <taxon>Coriobacteriales</taxon>
        <taxon>Atopobiaceae</taxon>
        <taxon>Parafannyhessea</taxon>
    </lineage>
</organism>
<evidence type="ECO:0000256" key="1">
    <source>
        <dbReference type="SAM" id="MobiDB-lite"/>
    </source>
</evidence>
<gene>
    <name evidence="2" type="ORF">HF885_07815</name>
</gene>
<accession>A0A7X9TBE2</accession>
<reference evidence="2 3" key="1">
    <citation type="submission" date="2020-04" db="EMBL/GenBank/DDBJ databases">
        <authorList>
            <person name="Hitch T.C.A."/>
            <person name="Wylensek D."/>
            <person name="Clavel T."/>
        </authorList>
    </citation>
    <scope>NUCLEOTIDE SEQUENCE [LARGE SCALE GENOMIC DNA]</scope>
    <source>
        <strain evidence="2 3">105184</strain>
    </source>
</reference>
<sequence length="236" mass="26356">MDGTPRYTDEERAHYLRTMWAEGLVPATAARLWGNHPNRHTLTRRQREAREGALEVEPVRVPHSCAGRHLPHKRYPADTREEALRLLRLGRRSGEVARSLGLPNGSLVGRWAREERERASMAADAGDGGGRKMPAGKRTRARRGGAPAGAGAPEGAGAAPGELDRLRLEVATLREMLSDPKAGDPARLSNRRKAELGERLRRDYGFPLRWILTYFRISKSSYEYARRALARPRGGR</sequence>
<evidence type="ECO:0000313" key="3">
    <source>
        <dbReference type="Proteomes" id="UP000565613"/>
    </source>
</evidence>
<evidence type="ECO:0000313" key="2">
    <source>
        <dbReference type="EMBL" id="NMF26334.1"/>
    </source>
</evidence>
<feature type="compositionally biased region" description="Basic residues" evidence="1">
    <location>
        <begin position="134"/>
        <end position="143"/>
    </location>
</feature>
<protein>
    <submittedName>
        <fullName evidence="2">Uncharacterized protein</fullName>
    </submittedName>
</protein>
<dbReference type="RefSeq" id="WP_170104382.1">
    <property type="nucleotide sequence ID" value="NZ_JABAGR010000007.1"/>
</dbReference>
<comment type="caution">
    <text evidence="2">The sequence shown here is derived from an EMBL/GenBank/DDBJ whole genome shotgun (WGS) entry which is preliminary data.</text>
</comment>
<dbReference type="EMBL" id="JABAGR010000007">
    <property type="protein sequence ID" value="NMF26334.1"/>
    <property type="molecule type" value="Genomic_DNA"/>
</dbReference>
<feature type="region of interest" description="Disordered" evidence="1">
    <location>
        <begin position="118"/>
        <end position="161"/>
    </location>
</feature>
<name>A0A7X9TBE2_9ACTN</name>